<dbReference type="AlphaFoldDB" id="A0AAV0AX77"/>
<dbReference type="Proteomes" id="UP001153365">
    <property type="component" value="Unassembled WGS sequence"/>
</dbReference>
<organism evidence="2 3">
    <name type="scientific">Phakopsora pachyrhizi</name>
    <name type="common">Asian soybean rust disease fungus</name>
    <dbReference type="NCBI Taxonomy" id="170000"/>
    <lineage>
        <taxon>Eukaryota</taxon>
        <taxon>Fungi</taxon>
        <taxon>Dikarya</taxon>
        <taxon>Basidiomycota</taxon>
        <taxon>Pucciniomycotina</taxon>
        <taxon>Pucciniomycetes</taxon>
        <taxon>Pucciniales</taxon>
        <taxon>Phakopsoraceae</taxon>
        <taxon>Phakopsora</taxon>
    </lineage>
</organism>
<comment type="caution">
    <text evidence="2">The sequence shown here is derived from an EMBL/GenBank/DDBJ whole genome shotgun (WGS) entry which is preliminary data.</text>
</comment>
<protein>
    <submittedName>
        <fullName evidence="2">Uncharacterized protein</fullName>
    </submittedName>
</protein>
<sequence length="213" mass="24694">MNLCKNIQILTSPLTQSKLNKIRMIKRISRRSLSQMLQSFGNLKQHARLQTLLVKMLHSVTEPTKKLLMRRYATIQRARDSDVFGILIDCPENSLLILDHKGGSGPSYDPKLYWFLIISPWELEIALSSCIEEYEDDYLSADEAMSKERRSGRRRRRELEGRLVLDFERLLNTWRSEKSLEEVKKGKSSSNETQDGVEKNAPVHSMVTGSYKY</sequence>
<keyword evidence="3" id="KW-1185">Reference proteome</keyword>
<name>A0AAV0AX77_PHAPC</name>
<reference evidence="2" key="1">
    <citation type="submission" date="2022-06" db="EMBL/GenBank/DDBJ databases">
        <authorList>
            <consortium name="SYNGENTA / RWTH Aachen University"/>
        </authorList>
    </citation>
    <scope>NUCLEOTIDE SEQUENCE</scope>
</reference>
<accession>A0AAV0AX77</accession>
<evidence type="ECO:0000256" key="1">
    <source>
        <dbReference type="SAM" id="MobiDB-lite"/>
    </source>
</evidence>
<gene>
    <name evidence="2" type="ORF">PPACK8108_LOCUS7925</name>
</gene>
<proteinExistence type="predicted"/>
<dbReference type="EMBL" id="CALTRL010001581">
    <property type="protein sequence ID" value="CAH7673068.1"/>
    <property type="molecule type" value="Genomic_DNA"/>
</dbReference>
<evidence type="ECO:0000313" key="2">
    <source>
        <dbReference type="EMBL" id="CAH7673068.1"/>
    </source>
</evidence>
<evidence type="ECO:0000313" key="3">
    <source>
        <dbReference type="Proteomes" id="UP001153365"/>
    </source>
</evidence>
<feature type="region of interest" description="Disordered" evidence="1">
    <location>
        <begin position="179"/>
        <end position="213"/>
    </location>
</feature>